<feature type="domain" description="HAMP" evidence="5">
    <location>
        <begin position="359"/>
        <end position="405"/>
    </location>
</feature>
<dbReference type="AlphaFoldDB" id="A0A6M0P673"/>
<gene>
    <name evidence="6" type="ORF">G4D61_05385</name>
</gene>
<reference evidence="6 7" key="2">
    <citation type="submission" date="2020-03" db="EMBL/GenBank/DDBJ databases">
        <title>Bacillus aquiflavi sp. nov., isolated from yellow water of strong flavor Chinese baijiu in Yibin region of China.</title>
        <authorList>
            <person name="Xie J."/>
        </authorList>
    </citation>
    <scope>NUCLEOTIDE SEQUENCE [LARGE SCALE GENOMIC DNA]</scope>
    <source>
        <strain evidence="6 7">Gsoil 114</strain>
    </source>
</reference>
<dbReference type="GO" id="GO:0007165">
    <property type="term" value="P:signal transduction"/>
    <property type="evidence" value="ECO:0007669"/>
    <property type="project" value="InterPro"/>
</dbReference>
<reference evidence="6 7" key="1">
    <citation type="submission" date="2020-02" db="EMBL/GenBank/DDBJ databases">
        <authorList>
            <person name="Feng H."/>
        </authorList>
    </citation>
    <scope>NUCLEOTIDE SEQUENCE [LARGE SCALE GENOMIC DNA]</scope>
    <source>
        <strain evidence="6 7">Gsoil 114</strain>
    </source>
</reference>
<evidence type="ECO:0000256" key="4">
    <source>
        <dbReference type="SAM" id="Phobius"/>
    </source>
</evidence>
<comment type="caution">
    <text evidence="6">The sequence shown here is derived from an EMBL/GenBank/DDBJ whole genome shotgun (WGS) entry which is preliminary data.</text>
</comment>
<keyword evidence="7" id="KW-1185">Reference proteome</keyword>
<protein>
    <submittedName>
        <fullName evidence="6">Methyl-accepting chemotaxis protein</fullName>
    </submittedName>
</protein>
<dbReference type="SMART" id="SM00304">
    <property type="entry name" value="HAMP"/>
    <property type="match status" value="1"/>
</dbReference>
<feature type="transmembrane region" description="Helical" evidence="4">
    <location>
        <begin position="12"/>
        <end position="35"/>
    </location>
</feature>
<evidence type="ECO:0000313" key="7">
    <source>
        <dbReference type="Proteomes" id="UP000476934"/>
    </source>
</evidence>
<accession>A0A6M0P673</accession>
<dbReference type="Proteomes" id="UP000476934">
    <property type="component" value="Unassembled WGS sequence"/>
</dbReference>
<sequence length="527" mass="60141">MKTKSRSLRAQFLIRTFITLMMIVMIAGTVQFFYIKQQVAKDVQRKSLILSESVEQGIAETKLASTSIEHQIDLRLLSYATRISYRLGDQPLQSITNKELKSLSKELGVTGITLFGKEKNDIVGVKATDPSEIGFSFKKIGYTIGYQSLEKLYQNEKVPYTSGVTYSTRTMYALPISQSGSHGNKPTFFKYAYYHAPGTDYIINPYIEANEVYQFTNKVGPNTLINKMEEKFPFVKEIGVLEPTVFKSPELAKKLYPPLKKVAYGKYTYKDSKDKQIMLDILKGRKSMTEYIKSYGHEKVYKMFIPTKDGQVIYIALDYSQLSKSLSRSSIILIVSGIASLLALFFITARFFNEIYVKIRLIIDQIKRLESRDLTAKSNIYGVSELTELSEGLNSMVDSWNESVRHTKQQADKTQKLSVLLEAEASNSVEKMFEMSTESTMKSREQLYEINEFLDDLKEILTVYNFKEKEKTLEKIEEMKIVANDRTYATTNMTIALSDLIKSLQGQSAELSEISNALLKSMDKFKL</sequence>
<feature type="transmembrane region" description="Helical" evidence="4">
    <location>
        <begin position="331"/>
        <end position="352"/>
    </location>
</feature>
<dbReference type="Gene3D" id="6.10.340.10">
    <property type="match status" value="1"/>
</dbReference>
<evidence type="ECO:0000313" key="6">
    <source>
        <dbReference type="EMBL" id="NEY19400.1"/>
    </source>
</evidence>
<comment type="subcellular location">
    <subcellularLocation>
        <location evidence="1">Cell membrane</location>
    </subcellularLocation>
</comment>
<proteinExistence type="predicted"/>
<dbReference type="PROSITE" id="PS50885">
    <property type="entry name" value="HAMP"/>
    <property type="match status" value="1"/>
</dbReference>
<dbReference type="InterPro" id="IPR003660">
    <property type="entry name" value="HAMP_dom"/>
</dbReference>
<name>A0A6M0P673_9BACI</name>
<evidence type="ECO:0000256" key="2">
    <source>
        <dbReference type="ARBA" id="ARBA00022475"/>
    </source>
</evidence>
<evidence type="ECO:0000256" key="1">
    <source>
        <dbReference type="ARBA" id="ARBA00004236"/>
    </source>
</evidence>
<keyword evidence="3 4" id="KW-0472">Membrane</keyword>
<keyword evidence="2" id="KW-1003">Cell membrane</keyword>
<dbReference type="RefSeq" id="WP_163173427.1">
    <property type="nucleotide sequence ID" value="NZ_JAAIWK010000005.1"/>
</dbReference>
<dbReference type="GO" id="GO:0005886">
    <property type="term" value="C:plasma membrane"/>
    <property type="evidence" value="ECO:0007669"/>
    <property type="project" value="UniProtKB-SubCell"/>
</dbReference>
<keyword evidence="4" id="KW-1133">Transmembrane helix</keyword>
<dbReference type="EMBL" id="JAAIWK010000005">
    <property type="protein sequence ID" value="NEY19400.1"/>
    <property type="molecule type" value="Genomic_DNA"/>
</dbReference>
<dbReference type="CDD" id="cd06225">
    <property type="entry name" value="HAMP"/>
    <property type="match status" value="1"/>
</dbReference>
<evidence type="ECO:0000259" key="5">
    <source>
        <dbReference type="PROSITE" id="PS50885"/>
    </source>
</evidence>
<keyword evidence="4" id="KW-0812">Transmembrane</keyword>
<organism evidence="6 7">
    <name type="scientific">Heyndrickxia ginsengihumi</name>
    <dbReference type="NCBI Taxonomy" id="363870"/>
    <lineage>
        <taxon>Bacteria</taxon>
        <taxon>Bacillati</taxon>
        <taxon>Bacillota</taxon>
        <taxon>Bacilli</taxon>
        <taxon>Bacillales</taxon>
        <taxon>Bacillaceae</taxon>
        <taxon>Heyndrickxia</taxon>
    </lineage>
</organism>
<evidence type="ECO:0000256" key="3">
    <source>
        <dbReference type="ARBA" id="ARBA00023136"/>
    </source>
</evidence>